<organism evidence="1 2">
    <name type="scientific">Batillaria attramentaria</name>
    <dbReference type="NCBI Taxonomy" id="370345"/>
    <lineage>
        <taxon>Eukaryota</taxon>
        <taxon>Metazoa</taxon>
        <taxon>Spiralia</taxon>
        <taxon>Lophotrochozoa</taxon>
        <taxon>Mollusca</taxon>
        <taxon>Gastropoda</taxon>
        <taxon>Caenogastropoda</taxon>
        <taxon>Sorbeoconcha</taxon>
        <taxon>Cerithioidea</taxon>
        <taxon>Batillariidae</taxon>
        <taxon>Batillaria</taxon>
    </lineage>
</organism>
<dbReference type="Proteomes" id="UP001519460">
    <property type="component" value="Unassembled WGS sequence"/>
</dbReference>
<evidence type="ECO:0000313" key="2">
    <source>
        <dbReference type="Proteomes" id="UP001519460"/>
    </source>
</evidence>
<accession>A0ABD0KXS1</accession>
<protein>
    <submittedName>
        <fullName evidence="1">Uncharacterized protein</fullName>
    </submittedName>
</protein>
<name>A0ABD0KXS1_9CAEN</name>
<proteinExistence type="predicted"/>
<sequence length="116" mass="13787">MVLFARRQELINVHGERPRPRRIAWLFWDTNIDWRWILKSLRLLWICAESRARRGAGKAPWRLRESSVLFTLKRFVIKRQVPGSWVLSGANFVVLAWKPVPIDQSYRSCKFLGPWA</sequence>
<reference evidence="1 2" key="1">
    <citation type="journal article" date="2023" name="Sci. Data">
        <title>Genome assembly of the Korean intertidal mud-creeper Batillaria attramentaria.</title>
        <authorList>
            <person name="Patra A.K."/>
            <person name="Ho P.T."/>
            <person name="Jun S."/>
            <person name="Lee S.J."/>
            <person name="Kim Y."/>
            <person name="Won Y.J."/>
        </authorList>
    </citation>
    <scope>NUCLEOTIDE SEQUENCE [LARGE SCALE GENOMIC DNA]</scope>
    <source>
        <strain evidence="1">Wonlab-2016</strain>
    </source>
</reference>
<dbReference type="AlphaFoldDB" id="A0ABD0KXS1"/>
<gene>
    <name evidence="1" type="ORF">BaRGS_00016885</name>
</gene>
<evidence type="ECO:0000313" key="1">
    <source>
        <dbReference type="EMBL" id="KAK7491866.1"/>
    </source>
</evidence>
<keyword evidence="2" id="KW-1185">Reference proteome</keyword>
<comment type="caution">
    <text evidence="1">The sequence shown here is derived from an EMBL/GenBank/DDBJ whole genome shotgun (WGS) entry which is preliminary data.</text>
</comment>
<dbReference type="EMBL" id="JACVVK020000109">
    <property type="protein sequence ID" value="KAK7491866.1"/>
    <property type="molecule type" value="Genomic_DNA"/>
</dbReference>